<name>A0A814ZY44_ADIRI</name>
<dbReference type="Proteomes" id="UP000663828">
    <property type="component" value="Unassembled WGS sequence"/>
</dbReference>
<gene>
    <name evidence="2" type="ORF">XAT740_LOCUS26206</name>
</gene>
<protein>
    <submittedName>
        <fullName evidence="2">Uncharacterized protein</fullName>
    </submittedName>
</protein>
<reference evidence="2" key="1">
    <citation type="submission" date="2021-02" db="EMBL/GenBank/DDBJ databases">
        <authorList>
            <person name="Nowell W R."/>
        </authorList>
    </citation>
    <scope>NUCLEOTIDE SEQUENCE</scope>
</reference>
<evidence type="ECO:0000313" key="3">
    <source>
        <dbReference type="Proteomes" id="UP000663828"/>
    </source>
</evidence>
<comment type="caution">
    <text evidence="2">The sequence shown here is derived from an EMBL/GenBank/DDBJ whole genome shotgun (WGS) entry which is preliminary data.</text>
</comment>
<keyword evidence="1" id="KW-0732">Signal</keyword>
<dbReference type="EMBL" id="CAJNOR010002117">
    <property type="protein sequence ID" value="CAF1250035.1"/>
    <property type="molecule type" value="Genomic_DNA"/>
</dbReference>
<sequence>MTSRLFFFFVFTILFVIPYVHSLRCWNNCTFQGLHLNTSVPSDLCTSLNPSNNDTDQTCQVKLTIDPIQNLVNGSFISKKPTSSDSNRLFVRTHFPLNDSSVIIDIEYDCSVNDYCDIEFVRETLSSSWSEAPIKSIHKQLVSRLYDPNNTDVPVQCSNNNSCPENTTFCYALYQPTTLTHNNGYYVNNMCTNTNEFWKIQWEKTYLPYDRPNSMDMGVFSCNKPHCASNTSIVDTFQWLEKEYILPLNISVVNLTTTRRPTTTTISSPTPTTTSNNASVVFGFCIQSSSKQDYISLLQPISFRSLEVFIKTDYEDIMILIIGIDEVLNNSCHN</sequence>
<feature type="signal peptide" evidence="1">
    <location>
        <begin position="1"/>
        <end position="22"/>
    </location>
</feature>
<evidence type="ECO:0000256" key="1">
    <source>
        <dbReference type="SAM" id="SignalP"/>
    </source>
</evidence>
<dbReference type="AlphaFoldDB" id="A0A814ZY44"/>
<keyword evidence="3" id="KW-1185">Reference proteome</keyword>
<proteinExistence type="predicted"/>
<accession>A0A814ZY44</accession>
<feature type="chain" id="PRO_5032764409" evidence="1">
    <location>
        <begin position="23"/>
        <end position="334"/>
    </location>
</feature>
<evidence type="ECO:0000313" key="2">
    <source>
        <dbReference type="EMBL" id="CAF1250035.1"/>
    </source>
</evidence>
<organism evidence="2 3">
    <name type="scientific">Adineta ricciae</name>
    <name type="common">Rotifer</name>
    <dbReference type="NCBI Taxonomy" id="249248"/>
    <lineage>
        <taxon>Eukaryota</taxon>
        <taxon>Metazoa</taxon>
        <taxon>Spiralia</taxon>
        <taxon>Gnathifera</taxon>
        <taxon>Rotifera</taxon>
        <taxon>Eurotatoria</taxon>
        <taxon>Bdelloidea</taxon>
        <taxon>Adinetida</taxon>
        <taxon>Adinetidae</taxon>
        <taxon>Adineta</taxon>
    </lineage>
</organism>